<organism evidence="10 11">
    <name type="scientific">Algivirga pacifica</name>
    <dbReference type="NCBI Taxonomy" id="1162670"/>
    <lineage>
        <taxon>Bacteria</taxon>
        <taxon>Pseudomonadati</taxon>
        <taxon>Bacteroidota</taxon>
        <taxon>Cytophagia</taxon>
        <taxon>Cytophagales</taxon>
        <taxon>Flammeovirgaceae</taxon>
        <taxon>Algivirga</taxon>
    </lineage>
</organism>
<dbReference type="PROSITE" id="PS00840">
    <property type="entry name" value="SUMT_2"/>
    <property type="match status" value="1"/>
</dbReference>
<evidence type="ECO:0000313" key="10">
    <source>
        <dbReference type="EMBL" id="GAA4841110.1"/>
    </source>
</evidence>
<dbReference type="InterPro" id="IPR014777">
    <property type="entry name" value="4pyrrole_Mease_sub1"/>
</dbReference>
<dbReference type="InterPro" id="IPR050161">
    <property type="entry name" value="Siro_Cobalamin_biosynth"/>
</dbReference>
<dbReference type="InterPro" id="IPR000878">
    <property type="entry name" value="4pyrrol_Mease"/>
</dbReference>
<dbReference type="CDD" id="cd11642">
    <property type="entry name" value="SUMT"/>
    <property type="match status" value="1"/>
</dbReference>
<dbReference type="Gene3D" id="3.40.1010.10">
    <property type="entry name" value="Cobalt-precorrin-4 Transmethylase, Domain 1"/>
    <property type="match status" value="1"/>
</dbReference>
<dbReference type="SUPFAM" id="SSF53790">
    <property type="entry name" value="Tetrapyrrole methylase"/>
    <property type="match status" value="1"/>
</dbReference>
<keyword evidence="5" id="KW-0949">S-adenosyl-L-methionine</keyword>
<dbReference type="NCBIfam" id="NF004790">
    <property type="entry name" value="PRK06136.1"/>
    <property type="match status" value="1"/>
</dbReference>
<dbReference type="Proteomes" id="UP001500298">
    <property type="component" value="Unassembled WGS sequence"/>
</dbReference>
<dbReference type="EMBL" id="BAABJX010000042">
    <property type="protein sequence ID" value="GAA4841110.1"/>
    <property type="molecule type" value="Genomic_DNA"/>
</dbReference>
<protein>
    <recommendedName>
        <fullName evidence="2">uroporphyrinogen-III C-methyltransferase</fullName>
        <ecNumber evidence="2">2.1.1.107</ecNumber>
    </recommendedName>
</protein>
<accession>A0ABP9DDS7</accession>
<comment type="pathway">
    <text evidence="7">Porphyrin-containing compound metabolism; siroheme biosynthesis; precorrin-2 from uroporphyrinogen III: step 1/1.</text>
</comment>
<evidence type="ECO:0000259" key="9">
    <source>
        <dbReference type="Pfam" id="PF00590"/>
    </source>
</evidence>
<evidence type="ECO:0000256" key="7">
    <source>
        <dbReference type="ARBA" id="ARBA00025705"/>
    </source>
</evidence>
<keyword evidence="11" id="KW-1185">Reference proteome</keyword>
<dbReference type="InterPro" id="IPR003043">
    <property type="entry name" value="Uropor_MeTrfase_CS"/>
</dbReference>
<keyword evidence="4 8" id="KW-0808">Transferase</keyword>
<dbReference type="Pfam" id="PF00590">
    <property type="entry name" value="TP_methylase"/>
    <property type="match status" value="1"/>
</dbReference>
<evidence type="ECO:0000256" key="6">
    <source>
        <dbReference type="ARBA" id="ARBA00023244"/>
    </source>
</evidence>
<dbReference type="EC" id="2.1.1.107" evidence="2"/>
<evidence type="ECO:0000256" key="5">
    <source>
        <dbReference type="ARBA" id="ARBA00022691"/>
    </source>
</evidence>
<comment type="caution">
    <text evidence="10">The sequence shown here is derived from an EMBL/GenBank/DDBJ whole genome shotgun (WGS) entry which is preliminary data.</text>
</comment>
<sequence length="257" mass="27984">MIKENEHPKLTLVGAGIGDPDLITLKGIKALKQAKVVLYDALVSEELLEYASPEAELVFVGKRVGMHSYKQEEINKLIVSYAFSKGHVVRLKGGDPYIFGRGHEELTYARKFGISVNYVPGISSSIAAAGLQHIPLTRRHVSESLWVLTGTTKDEQVSSDIHLAAKSTATIVILMGTRKLRQIMEVFAGEGKSETPVAIIQNSSMANEKVVLGTVDTIVEEAAKEQVASPAVIVVGEVVRMHQQYPEKLQELVAQAV</sequence>
<dbReference type="InterPro" id="IPR014776">
    <property type="entry name" value="4pyrrole_Mease_sub2"/>
</dbReference>
<dbReference type="PANTHER" id="PTHR45790:SF3">
    <property type="entry name" value="S-ADENOSYL-L-METHIONINE-DEPENDENT UROPORPHYRINOGEN III METHYLTRANSFERASE, CHLOROPLASTIC"/>
    <property type="match status" value="1"/>
</dbReference>
<evidence type="ECO:0000256" key="3">
    <source>
        <dbReference type="ARBA" id="ARBA00022603"/>
    </source>
</evidence>
<dbReference type="PANTHER" id="PTHR45790">
    <property type="entry name" value="SIROHEME SYNTHASE-RELATED"/>
    <property type="match status" value="1"/>
</dbReference>
<dbReference type="InterPro" id="IPR035996">
    <property type="entry name" value="4pyrrol_Methylase_sf"/>
</dbReference>
<comment type="similarity">
    <text evidence="1 8">Belongs to the precorrin methyltransferase family.</text>
</comment>
<dbReference type="NCBIfam" id="TIGR01469">
    <property type="entry name" value="cobA_cysG_Cterm"/>
    <property type="match status" value="1"/>
</dbReference>
<evidence type="ECO:0000256" key="1">
    <source>
        <dbReference type="ARBA" id="ARBA00005879"/>
    </source>
</evidence>
<dbReference type="Gene3D" id="3.30.950.10">
    <property type="entry name" value="Methyltransferase, Cobalt-precorrin-4 Transmethylase, Domain 2"/>
    <property type="match status" value="1"/>
</dbReference>
<evidence type="ECO:0000313" key="11">
    <source>
        <dbReference type="Proteomes" id="UP001500298"/>
    </source>
</evidence>
<dbReference type="InterPro" id="IPR006366">
    <property type="entry name" value="CobA/CysG_C"/>
</dbReference>
<keyword evidence="3 8" id="KW-0489">Methyltransferase</keyword>
<keyword evidence="6" id="KW-0627">Porphyrin biosynthesis</keyword>
<evidence type="ECO:0000256" key="2">
    <source>
        <dbReference type="ARBA" id="ARBA00012162"/>
    </source>
</evidence>
<dbReference type="RefSeq" id="WP_345372764.1">
    <property type="nucleotide sequence ID" value="NZ_BAABJX010000042.1"/>
</dbReference>
<name>A0ABP9DDS7_9BACT</name>
<proteinExistence type="inferred from homology"/>
<evidence type="ECO:0000256" key="4">
    <source>
        <dbReference type="ARBA" id="ARBA00022679"/>
    </source>
</evidence>
<evidence type="ECO:0000256" key="8">
    <source>
        <dbReference type="RuleBase" id="RU003960"/>
    </source>
</evidence>
<gene>
    <name evidence="10" type="primary">cobA</name>
    <name evidence="10" type="ORF">GCM10023331_27630</name>
</gene>
<feature type="domain" description="Tetrapyrrole methylase" evidence="9">
    <location>
        <begin position="9"/>
        <end position="218"/>
    </location>
</feature>
<reference evidence="11" key="1">
    <citation type="journal article" date="2019" name="Int. J. Syst. Evol. Microbiol.">
        <title>The Global Catalogue of Microorganisms (GCM) 10K type strain sequencing project: providing services to taxonomists for standard genome sequencing and annotation.</title>
        <authorList>
            <consortium name="The Broad Institute Genomics Platform"/>
            <consortium name="The Broad Institute Genome Sequencing Center for Infectious Disease"/>
            <person name="Wu L."/>
            <person name="Ma J."/>
        </authorList>
    </citation>
    <scope>NUCLEOTIDE SEQUENCE [LARGE SCALE GENOMIC DNA]</scope>
    <source>
        <strain evidence="11">JCM 18326</strain>
    </source>
</reference>